<dbReference type="EMBL" id="JACIJO010000003">
    <property type="protein sequence ID" value="MBB6327974.1"/>
    <property type="molecule type" value="Genomic_DNA"/>
</dbReference>
<gene>
    <name evidence="3" type="ORF">FHS59_003617</name>
</gene>
<keyword evidence="4" id="KW-1185">Reference proteome</keyword>
<dbReference type="Gene3D" id="3.40.710.10">
    <property type="entry name" value="DD-peptidase/beta-lactamase superfamily"/>
    <property type="match status" value="1"/>
</dbReference>
<dbReference type="Proteomes" id="UP000588604">
    <property type="component" value="Unassembled WGS sequence"/>
</dbReference>
<dbReference type="Pfam" id="PF00144">
    <property type="entry name" value="Beta-lactamase"/>
    <property type="match status" value="1"/>
</dbReference>
<evidence type="ECO:0000313" key="4">
    <source>
        <dbReference type="Proteomes" id="UP000588604"/>
    </source>
</evidence>
<proteinExistence type="predicted"/>
<evidence type="ECO:0000313" key="3">
    <source>
        <dbReference type="EMBL" id="MBB6327974.1"/>
    </source>
</evidence>
<feature type="domain" description="Beta-lactamase-related" evidence="2">
    <location>
        <begin position="56"/>
        <end position="360"/>
    </location>
</feature>
<name>A0A841MTL8_9BACT</name>
<sequence>MNKKFKILIAVLATWFILFLILDWWRSFPKLKISSLKKTETVQDKIDSILLKSIIEYTLPGLALGVVKDGKIVYQKSFGFQSLNPADSFSIDSKFPSASISKLFTSLAAAHYWSSKGIVPQDLLNMVKITADPESELEQLKISDFLLHQTGLKDPGIIKRIFSFKKEEKLKEFGEDLWRSNYQKPDSLSKEYSDLNFDVLGYLIQENSGLPFEEYLKENVLLPAGMQQSFFATQWPDDSNSMTGYQETFVWKRIEPRRLSFRIVPSPSSGLISSVRDFNLFLIHLSRGKMGIFQTELEWLSRMDTSVPLGFQEISMNEQTWIGHFGGQAGYSSLLIFSPETKTGLILLVNARDKKDFRKNISSQVLQVLSPKN</sequence>
<evidence type="ECO:0000259" key="2">
    <source>
        <dbReference type="Pfam" id="PF00144"/>
    </source>
</evidence>
<dbReference type="AlphaFoldDB" id="A0A841MTL8"/>
<evidence type="ECO:0000256" key="1">
    <source>
        <dbReference type="SAM" id="Phobius"/>
    </source>
</evidence>
<dbReference type="InterPro" id="IPR012338">
    <property type="entry name" value="Beta-lactam/transpept-like"/>
</dbReference>
<keyword evidence="1" id="KW-0472">Membrane</keyword>
<dbReference type="InterPro" id="IPR050491">
    <property type="entry name" value="AmpC-like"/>
</dbReference>
<organism evidence="3 4">
    <name type="scientific">Algoriphagus iocasae</name>
    <dbReference type="NCBI Taxonomy" id="1836499"/>
    <lineage>
        <taxon>Bacteria</taxon>
        <taxon>Pseudomonadati</taxon>
        <taxon>Bacteroidota</taxon>
        <taxon>Cytophagia</taxon>
        <taxon>Cytophagales</taxon>
        <taxon>Cyclobacteriaceae</taxon>
        <taxon>Algoriphagus</taxon>
    </lineage>
</organism>
<dbReference type="RefSeq" id="WP_184496707.1">
    <property type="nucleotide sequence ID" value="NZ_JACIJO010000003.1"/>
</dbReference>
<feature type="transmembrane region" description="Helical" evidence="1">
    <location>
        <begin position="7"/>
        <end position="25"/>
    </location>
</feature>
<dbReference type="SUPFAM" id="SSF56601">
    <property type="entry name" value="beta-lactamase/transpeptidase-like"/>
    <property type="match status" value="1"/>
</dbReference>
<keyword evidence="1" id="KW-1133">Transmembrane helix</keyword>
<dbReference type="InterPro" id="IPR001466">
    <property type="entry name" value="Beta-lactam-related"/>
</dbReference>
<reference evidence="3 4" key="1">
    <citation type="submission" date="2020-08" db="EMBL/GenBank/DDBJ databases">
        <title>Genomic Encyclopedia of Type Strains, Phase IV (KMG-IV): sequencing the most valuable type-strain genomes for metagenomic binning, comparative biology and taxonomic classification.</title>
        <authorList>
            <person name="Goeker M."/>
        </authorList>
    </citation>
    <scope>NUCLEOTIDE SEQUENCE [LARGE SCALE GENOMIC DNA]</scope>
    <source>
        <strain evidence="3 4">DSM 102044</strain>
    </source>
</reference>
<dbReference type="PANTHER" id="PTHR46825">
    <property type="entry name" value="D-ALANYL-D-ALANINE-CARBOXYPEPTIDASE/ENDOPEPTIDASE AMPH"/>
    <property type="match status" value="1"/>
</dbReference>
<keyword evidence="1" id="KW-0812">Transmembrane</keyword>
<comment type="caution">
    <text evidence="3">The sequence shown here is derived from an EMBL/GenBank/DDBJ whole genome shotgun (WGS) entry which is preliminary data.</text>
</comment>
<accession>A0A841MTL8</accession>
<dbReference type="PANTHER" id="PTHR46825:SF9">
    <property type="entry name" value="BETA-LACTAMASE-RELATED DOMAIN-CONTAINING PROTEIN"/>
    <property type="match status" value="1"/>
</dbReference>
<protein>
    <submittedName>
        <fullName evidence="3">CubicO group peptidase (Beta-lactamase class C family)</fullName>
    </submittedName>
</protein>